<protein>
    <submittedName>
        <fullName evidence="3">Glycosyltransferase family 4 protein</fullName>
    </submittedName>
</protein>
<evidence type="ECO:0000259" key="2">
    <source>
        <dbReference type="Pfam" id="PF13439"/>
    </source>
</evidence>
<dbReference type="GO" id="GO:0016757">
    <property type="term" value="F:glycosyltransferase activity"/>
    <property type="evidence" value="ECO:0007669"/>
    <property type="project" value="InterPro"/>
</dbReference>
<evidence type="ECO:0000313" key="3">
    <source>
        <dbReference type="EMBL" id="MCU7551877.1"/>
    </source>
</evidence>
<evidence type="ECO:0000313" key="4">
    <source>
        <dbReference type="Proteomes" id="UP001155483"/>
    </source>
</evidence>
<accession>A0A9X2XZP8</accession>
<dbReference type="Gene3D" id="3.40.50.2000">
    <property type="entry name" value="Glycogen Phosphorylase B"/>
    <property type="match status" value="2"/>
</dbReference>
<reference evidence="3" key="2">
    <citation type="submission" date="2023-04" db="EMBL/GenBank/DDBJ databases">
        <title>Paracnuella aquatica gen. nov., sp. nov., a member of the family Chitinophagaceae isolated from a hot spring.</title>
        <authorList>
            <person name="Wang C."/>
        </authorList>
    </citation>
    <scope>NUCLEOTIDE SEQUENCE</scope>
    <source>
        <strain evidence="3">LB-8</strain>
    </source>
</reference>
<keyword evidence="4" id="KW-1185">Reference proteome</keyword>
<dbReference type="InterPro" id="IPR001296">
    <property type="entry name" value="Glyco_trans_1"/>
</dbReference>
<name>A0A9X2XZP8_9BACT</name>
<feature type="domain" description="Glycosyltransferase subfamily 4-like N-terminal" evidence="2">
    <location>
        <begin position="18"/>
        <end position="125"/>
    </location>
</feature>
<gene>
    <name evidence="3" type="ORF">OCK74_22345</name>
</gene>
<evidence type="ECO:0000259" key="1">
    <source>
        <dbReference type="Pfam" id="PF00534"/>
    </source>
</evidence>
<feature type="domain" description="Glycosyl transferase family 1" evidence="1">
    <location>
        <begin position="173"/>
        <end position="305"/>
    </location>
</feature>
<dbReference type="CDD" id="cd03802">
    <property type="entry name" value="GT4_AviGT4-like"/>
    <property type="match status" value="1"/>
</dbReference>
<organism evidence="3 4">
    <name type="scientific">Paraflavisolibacter caeni</name>
    <dbReference type="NCBI Taxonomy" id="2982496"/>
    <lineage>
        <taxon>Bacteria</taxon>
        <taxon>Pseudomonadati</taxon>
        <taxon>Bacteroidota</taxon>
        <taxon>Chitinophagia</taxon>
        <taxon>Chitinophagales</taxon>
        <taxon>Chitinophagaceae</taxon>
        <taxon>Paraflavisolibacter</taxon>
    </lineage>
</organism>
<dbReference type="Proteomes" id="UP001155483">
    <property type="component" value="Unassembled WGS sequence"/>
</dbReference>
<dbReference type="Pfam" id="PF00534">
    <property type="entry name" value="Glycos_transf_1"/>
    <property type="match status" value="1"/>
</dbReference>
<dbReference type="PANTHER" id="PTHR45947:SF13">
    <property type="entry name" value="TRANSFERASE"/>
    <property type="match status" value="1"/>
</dbReference>
<dbReference type="Pfam" id="PF13439">
    <property type="entry name" value="Glyco_transf_4"/>
    <property type="match status" value="1"/>
</dbReference>
<sequence length="369" mass="41375">MKIAQVAPLYEAVPPKLYGGTERVVYNLTEELVRQGHEVTLFASGDSRSSGILVSNVKQALRLNPGCEDPLAHHIVQLQEVLEHAKEFDVIHFHTDYLHFPLTENLNTPHVTTLHGRLDIPDLQNVYNKFTNQPVISISNTQRKPLPQANFIATIHHGLPFSLFQCGKGEGGYLAVLGRVSPEKGFERAIEIAKTAGIQLKIAAKVDKIDKEYFEREIKHLLDHPLIEFIGEINETEKQEFLGNAMALLFPINWCEPFGLVMIEAMACGTPVIAYPMGSVPEVIQPGKSGFIVNNLEEAVAAVQQIAFLPRNIVRQTFEEKFTVERMAKDYLAVYIRMIKEKEAEIEMQLHDSKAFPISLAEKSKKAAN</sequence>
<dbReference type="PANTHER" id="PTHR45947">
    <property type="entry name" value="SULFOQUINOVOSYL TRANSFERASE SQD2"/>
    <property type="match status" value="1"/>
</dbReference>
<dbReference type="InterPro" id="IPR028098">
    <property type="entry name" value="Glyco_trans_4-like_N"/>
</dbReference>
<dbReference type="InterPro" id="IPR050194">
    <property type="entry name" value="Glycosyltransferase_grp1"/>
</dbReference>
<dbReference type="EMBL" id="JAOTIF010000024">
    <property type="protein sequence ID" value="MCU7551877.1"/>
    <property type="molecule type" value="Genomic_DNA"/>
</dbReference>
<dbReference type="AlphaFoldDB" id="A0A9X2XZP8"/>
<dbReference type="RefSeq" id="WP_279299314.1">
    <property type="nucleotide sequence ID" value="NZ_JAOTIF010000024.1"/>
</dbReference>
<proteinExistence type="predicted"/>
<comment type="caution">
    <text evidence="3">The sequence shown here is derived from an EMBL/GenBank/DDBJ whole genome shotgun (WGS) entry which is preliminary data.</text>
</comment>
<reference evidence="3" key="1">
    <citation type="submission" date="2022-09" db="EMBL/GenBank/DDBJ databases">
        <authorList>
            <person name="Yuan C."/>
            <person name="Ke Z."/>
        </authorList>
    </citation>
    <scope>NUCLEOTIDE SEQUENCE</scope>
    <source>
        <strain evidence="3">LB-8</strain>
    </source>
</reference>
<dbReference type="SUPFAM" id="SSF53756">
    <property type="entry name" value="UDP-Glycosyltransferase/glycogen phosphorylase"/>
    <property type="match status" value="1"/>
</dbReference>